<keyword evidence="5 7" id="KW-0418">Kinase</keyword>
<evidence type="ECO:0000256" key="8">
    <source>
        <dbReference type="NCBIfam" id="TIGR00191"/>
    </source>
</evidence>
<evidence type="ECO:0000259" key="10">
    <source>
        <dbReference type="Pfam" id="PF08544"/>
    </source>
</evidence>
<evidence type="ECO:0000256" key="3">
    <source>
        <dbReference type="ARBA" id="ARBA00022697"/>
    </source>
</evidence>
<dbReference type="Gene3D" id="3.30.230.10">
    <property type="match status" value="1"/>
</dbReference>
<evidence type="ECO:0000256" key="6">
    <source>
        <dbReference type="ARBA" id="ARBA00022840"/>
    </source>
</evidence>
<comment type="pathway">
    <text evidence="7">Amino-acid biosynthesis; L-threonine biosynthesis; L-threonine from L-aspartate: step 4/5.</text>
</comment>
<evidence type="ECO:0000256" key="7">
    <source>
        <dbReference type="HAMAP-Rule" id="MF_00384"/>
    </source>
</evidence>
<dbReference type="UniPathway" id="UPA00050">
    <property type="reaction ID" value="UER00064"/>
</dbReference>
<evidence type="ECO:0000256" key="4">
    <source>
        <dbReference type="ARBA" id="ARBA00022741"/>
    </source>
</evidence>
<sequence>MKNEIKIFSPATVANVACGFDVLGFCLDGIGDEMIVRKTDKKGIYITKIKGFDLPYETEKNVAGVSALALIEDAKPNCGFEIEICKNIKPGSGIGSSAASAAGSVFAINELLGKPYNQTQLTYFAMKGEAIASKCEHADNLAPAIFGGFTLVKSINPLEILQIPTPDALYATIIHPQIEVKTSEARAILPTEIPLQHAITQWANLGSLVHALHTNDYDLISRSLHDVVIEPYRSQLIPHFKEVKKAALGAGSLGCGISGSGPSIFNLSKGIETAKNVEVAIRNIYKNTAINFDTYVCKINTQGMKILNV</sequence>
<dbReference type="PIRSF" id="PIRSF000676">
    <property type="entry name" value="Homoser_kin"/>
    <property type="match status" value="1"/>
</dbReference>
<comment type="function">
    <text evidence="7">Catalyzes the ATP-dependent phosphorylation of L-homoserine to L-homoserine phosphate.</text>
</comment>
<accession>A0A8J3FHS5</accession>
<proteinExistence type="inferred from homology"/>
<dbReference type="NCBIfam" id="TIGR00191">
    <property type="entry name" value="thrB"/>
    <property type="match status" value="1"/>
</dbReference>
<comment type="caution">
    <text evidence="11">The sequence shown here is derived from an EMBL/GenBank/DDBJ whole genome shotgun (WGS) entry which is preliminary data.</text>
</comment>
<dbReference type="EMBL" id="BMNR01000005">
    <property type="protein sequence ID" value="GGK29894.1"/>
    <property type="molecule type" value="Genomic_DNA"/>
</dbReference>
<evidence type="ECO:0000313" key="12">
    <source>
        <dbReference type="Proteomes" id="UP000612329"/>
    </source>
</evidence>
<evidence type="ECO:0000256" key="5">
    <source>
        <dbReference type="ARBA" id="ARBA00022777"/>
    </source>
</evidence>
<dbReference type="SUPFAM" id="SSF54211">
    <property type="entry name" value="Ribosomal protein S5 domain 2-like"/>
    <property type="match status" value="1"/>
</dbReference>
<organism evidence="11 12">
    <name type="scientific">Yeosuana aromativorans</name>
    <dbReference type="NCBI Taxonomy" id="288019"/>
    <lineage>
        <taxon>Bacteria</taxon>
        <taxon>Pseudomonadati</taxon>
        <taxon>Bacteroidota</taxon>
        <taxon>Flavobacteriia</taxon>
        <taxon>Flavobacteriales</taxon>
        <taxon>Flavobacteriaceae</taxon>
        <taxon>Yeosuana</taxon>
    </lineage>
</organism>
<feature type="domain" description="GHMP kinase N-terminal" evidence="9">
    <location>
        <begin position="67"/>
        <end position="148"/>
    </location>
</feature>
<dbReference type="InterPro" id="IPR000870">
    <property type="entry name" value="Homoserine_kinase"/>
</dbReference>
<keyword evidence="7" id="KW-0963">Cytoplasm</keyword>
<feature type="domain" description="GHMP kinase C-terminal" evidence="10">
    <location>
        <begin position="209"/>
        <end position="286"/>
    </location>
</feature>
<gene>
    <name evidence="7 11" type="primary">thrB</name>
    <name evidence="11" type="ORF">GCM10007962_25220</name>
</gene>
<keyword evidence="12" id="KW-1185">Reference proteome</keyword>
<keyword evidence="4 7" id="KW-0547">Nucleotide-binding</keyword>
<dbReference type="AlphaFoldDB" id="A0A8J3FHS5"/>
<dbReference type="GO" id="GO:0009088">
    <property type="term" value="P:threonine biosynthetic process"/>
    <property type="evidence" value="ECO:0007669"/>
    <property type="project" value="UniProtKB-UniRule"/>
</dbReference>
<dbReference type="HAMAP" id="MF_00384">
    <property type="entry name" value="Homoser_kinase"/>
    <property type="match status" value="1"/>
</dbReference>
<dbReference type="InterPro" id="IPR036554">
    <property type="entry name" value="GHMP_kinase_C_sf"/>
</dbReference>
<evidence type="ECO:0000259" key="9">
    <source>
        <dbReference type="Pfam" id="PF00288"/>
    </source>
</evidence>
<dbReference type="Pfam" id="PF08544">
    <property type="entry name" value="GHMP_kinases_C"/>
    <property type="match status" value="1"/>
</dbReference>
<keyword evidence="6 7" id="KW-0067">ATP-binding</keyword>
<keyword evidence="1 7" id="KW-0028">Amino-acid biosynthesis</keyword>
<dbReference type="PRINTS" id="PR00958">
    <property type="entry name" value="HOMSERKINASE"/>
</dbReference>
<dbReference type="Gene3D" id="3.30.70.890">
    <property type="entry name" value="GHMP kinase, C-terminal domain"/>
    <property type="match status" value="1"/>
</dbReference>
<reference evidence="11" key="2">
    <citation type="submission" date="2020-09" db="EMBL/GenBank/DDBJ databases">
        <authorList>
            <person name="Sun Q."/>
            <person name="Ohkuma M."/>
        </authorList>
    </citation>
    <scope>NUCLEOTIDE SEQUENCE</scope>
    <source>
        <strain evidence="11">JCM 12862</strain>
    </source>
</reference>
<evidence type="ECO:0000313" key="11">
    <source>
        <dbReference type="EMBL" id="GGK29894.1"/>
    </source>
</evidence>
<dbReference type="Pfam" id="PF00288">
    <property type="entry name" value="GHMP_kinases_N"/>
    <property type="match status" value="1"/>
</dbReference>
<dbReference type="InterPro" id="IPR006204">
    <property type="entry name" value="GHMP_kinase_N_dom"/>
</dbReference>
<dbReference type="SUPFAM" id="SSF55060">
    <property type="entry name" value="GHMP Kinase, C-terminal domain"/>
    <property type="match status" value="1"/>
</dbReference>
<dbReference type="RefSeq" id="WP_188653657.1">
    <property type="nucleotide sequence ID" value="NZ_BMNR01000005.1"/>
</dbReference>
<dbReference type="NCBIfam" id="NF002288">
    <property type="entry name" value="PRK01212.1-4"/>
    <property type="match status" value="1"/>
</dbReference>
<reference evidence="11" key="1">
    <citation type="journal article" date="2014" name="Int. J. Syst. Evol. Microbiol.">
        <title>Complete genome sequence of Corynebacterium casei LMG S-19264T (=DSM 44701T), isolated from a smear-ripened cheese.</title>
        <authorList>
            <consortium name="US DOE Joint Genome Institute (JGI-PGF)"/>
            <person name="Walter F."/>
            <person name="Albersmeier A."/>
            <person name="Kalinowski J."/>
            <person name="Ruckert C."/>
        </authorList>
    </citation>
    <scope>NUCLEOTIDE SEQUENCE</scope>
    <source>
        <strain evidence="11">JCM 12862</strain>
    </source>
</reference>
<dbReference type="EC" id="2.7.1.39" evidence="7 8"/>
<evidence type="ECO:0000256" key="1">
    <source>
        <dbReference type="ARBA" id="ARBA00022605"/>
    </source>
</evidence>
<dbReference type="PANTHER" id="PTHR20861">
    <property type="entry name" value="HOMOSERINE/4-DIPHOSPHOCYTIDYL-2-C-METHYL-D-ERYTHRITOL KINASE"/>
    <property type="match status" value="1"/>
</dbReference>
<comment type="similarity">
    <text evidence="7">Belongs to the GHMP kinase family. Homoserine kinase subfamily.</text>
</comment>
<dbReference type="InterPro" id="IPR020568">
    <property type="entry name" value="Ribosomal_Su5_D2-typ_SF"/>
</dbReference>
<dbReference type="InterPro" id="IPR014721">
    <property type="entry name" value="Ribsml_uS5_D2-typ_fold_subgr"/>
</dbReference>
<dbReference type="PANTHER" id="PTHR20861:SF1">
    <property type="entry name" value="HOMOSERINE KINASE"/>
    <property type="match status" value="1"/>
</dbReference>
<dbReference type="Proteomes" id="UP000612329">
    <property type="component" value="Unassembled WGS sequence"/>
</dbReference>
<dbReference type="InterPro" id="IPR013750">
    <property type="entry name" value="GHMP_kinase_C_dom"/>
</dbReference>
<comment type="subcellular location">
    <subcellularLocation>
        <location evidence="7">Cytoplasm</location>
    </subcellularLocation>
</comment>
<evidence type="ECO:0000256" key="2">
    <source>
        <dbReference type="ARBA" id="ARBA00022679"/>
    </source>
</evidence>
<name>A0A8J3FHS5_9FLAO</name>
<comment type="caution">
    <text evidence="7">Lacks conserved residue(s) required for the propagation of feature annotation.</text>
</comment>
<dbReference type="GO" id="GO:0004413">
    <property type="term" value="F:homoserine kinase activity"/>
    <property type="evidence" value="ECO:0007669"/>
    <property type="project" value="UniProtKB-UniRule"/>
</dbReference>
<dbReference type="GO" id="GO:0005524">
    <property type="term" value="F:ATP binding"/>
    <property type="evidence" value="ECO:0007669"/>
    <property type="project" value="UniProtKB-UniRule"/>
</dbReference>
<protein>
    <recommendedName>
        <fullName evidence="7 8">Homoserine kinase</fullName>
        <shortName evidence="7">HK</shortName>
        <shortName evidence="7">HSK</shortName>
        <ecNumber evidence="7 8">2.7.1.39</ecNumber>
    </recommendedName>
</protein>
<comment type="catalytic activity">
    <reaction evidence="7">
        <text>L-homoserine + ATP = O-phospho-L-homoserine + ADP + H(+)</text>
        <dbReference type="Rhea" id="RHEA:13985"/>
        <dbReference type="ChEBI" id="CHEBI:15378"/>
        <dbReference type="ChEBI" id="CHEBI:30616"/>
        <dbReference type="ChEBI" id="CHEBI:57476"/>
        <dbReference type="ChEBI" id="CHEBI:57590"/>
        <dbReference type="ChEBI" id="CHEBI:456216"/>
        <dbReference type="EC" id="2.7.1.39"/>
    </reaction>
</comment>
<keyword evidence="2 7" id="KW-0808">Transferase</keyword>
<keyword evidence="3 7" id="KW-0791">Threonine biosynthesis</keyword>
<dbReference type="GO" id="GO:0005737">
    <property type="term" value="C:cytoplasm"/>
    <property type="evidence" value="ECO:0007669"/>
    <property type="project" value="UniProtKB-SubCell"/>
</dbReference>